<dbReference type="OrthoDB" id="30736at2157"/>
<dbReference type="InterPro" id="IPR058240">
    <property type="entry name" value="rSAM_sf"/>
</dbReference>
<reference evidence="6 7" key="1">
    <citation type="journal article" date="2010" name="PLoS ONE">
        <title>The genome sequence of the rumen methanogen Methanobrevibacter ruminantium reveals new possibilities for controlling ruminant methane emissions.</title>
        <authorList>
            <person name="Leahy S.C."/>
            <person name="Kelly W.J."/>
            <person name="Altermann E."/>
            <person name="Ronimus R.S."/>
            <person name="Yeoman C.J."/>
            <person name="Pacheco D.M."/>
            <person name="Li D."/>
            <person name="Kong Z."/>
            <person name="McTavish S."/>
            <person name="Sang C."/>
            <person name="Lambie S.C."/>
            <person name="Janssen P.H."/>
            <person name="Dey D."/>
            <person name="Attwood G.T."/>
        </authorList>
    </citation>
    <scope>NUCLEOTIDE SEQUENCE [LARGE SCALE GENOMIC DNA]</scope>
    <source>
        <strain evidence="7">ATCC 35063 / DSM 1093 / JCM 13430 / OCM 146 / M1</strain>
    </source>
</reference>
<keyword evidence="2" id="KW-0479">Metal-binding</keyword>
<evidence type="ECO:0000256" key="1">
    <source>
        <dbReference type="ARBA" id="ARBA00022691"/>
    </source>
</evidence>
<dbReference type="SFLD" id="SFLDG01067">
    <property type="entry name" value="SPASM/twitch_domain_containing"/>
    <property type="match status" value="1"/>
</dbReference>
<keyword evidence="4" id="KW-0411">Iron-sulfur</keyword>
<protein>
    <submittedName>
        <fullName evidence="6">Radical SAM domain-containing protein</fullName>
    </submittedName>
</protein>
<evidence type="ECO:0000256" key="3">
    <source>
        <dbReference type="ARBA" id="ARBA00023004"/>
    </source>
</evidence>
<dbReference type="InterPro" id="IPR007197">
    <property type="entry name" value="rSAM"/>
</dbReference>
<dbReference type="SUPFAM" id="SSF102114">
    <property type="entry name" value="Radical SAM enzymes"/>
    <property type="match status" value="1"/>
</dbReference>
<evidence type="ECO:0000256" key="2">
    <source>
        <dbReference type="ARBA" id="ARBA00022723"/>
    </source>
</evidence>
<dbReference type="PATRIC" id="fig|634498.28.peg.647"/>
<organism evidence="6 7">
    <name type="scientific">Methanobrevibacter ruminantium (strain ATCC 35063 / DSM 1093 / JCM 13430 / OCM 146 / M1)</name>
    <name type="common">Methanobacterium ruminantium</name>
    <dbReference type="NCBI Taxonomy" id="634498"/>
    <lineage>
        <taxon>Archaea</taxon>
        <taxon>Methanobacteriati</taxon>
        <taxon>Methanobacteriota</taxon>
        <taxon>Methanomada group</taxon>
        <taxon>Methanobacteria</taxon>
        <taxon>Methanobacteriales</taxon>
        <taxon>Methanobacteriaceae</taxon>
        <taxon>Methanobrevibacter</taxon>
    </lineage>
</organism>
<dbReference type="AlphaFoldDB" id="D3E1T6"/>
<evidence type="ECO:0000313" key="6">
    <source>
        <dbReference type="EMBL" id="ADC46497.1"/>
    </source>
</evidence>
<dbReference type="GO" id="GO:0003824">
    <property type="term" value="F:catalytic activity"/>
    <property type="evidence" value="ECO:0007669"/>
    <property type="project" value="InterPro"/>
</dbReference>
<name>D3E1T6_METRM</name>
<dbReference type="PANTHER" id="PTHR43524:SF1">
    <property type="entry name" value="RADICAL SAM SUPERFAMILY PROTEIN"/>
    <property type="match status" value="1"/>
</dbReference>
<dbReference type="HOGENOM" id="CLU_044700_0_0_2"/>
<dbReference type="RefSeq" id="WP_012955448.1">
    <property type="nucleotide sequence ID" value="NC_013790.1"/>
</dbReference>
<dbReference type="EMBL" id="CP001719">
    <property type="protein sequence ID" value="ADC46497.1"/>
    <property type="molecule type" value="Genomic_DNA"/>
</dbReference>
<gene>
    <name evidence="6" type="ordered locus">mru_0646</name>
</gene>
<dbReference type="InterPro" id="IPR013785">
    <property type="entry name" value="Aldolase_TIM"/>
</dbReference>
<dbReference type="PROSITE" id="PS51918">
    <property type="entry name" value="RADICAL_SAM"/>
    <property type="match status" value="1"/>
</dbReference>
<dbReference type="CDD" id="cd01335">
    <property type="entry name" value="Radical_SAM"/>
    <property type="match status" value="1"/>
</dbReference>
<dbReference type="STRING" id="634498.mru_0646"/>
<keyword evidence="1" id="KW-0949">S-adenosyl-L-methionine</keyword>
<dbReference type="Gene3D" id="3.20.20.70">
    <property type="entry name" value="Aldolase class I"/>
    <property type="match status" value="1"/>
</dbReference>
<dbReference type="Pfam" id="PF04055">
    <property type="entry name" value="Radical_SAM"/>
    <property type="match status" value="1"/>
</dbReference>
<dbReference type="SFLD" id="SFLDS00029">
    <property type="entry name" value="Radical_SAM"/>
    <property type="match status" value="1"/>
</dbReference>
<keyword evidence="3" id="KW-0408">Iron</keyword>
<evidence type="ECO:0000256" key="4">
    <source>
        <dbReference type="ARBA" id="ARBA00023014"/>
    </source>
</evidence>
<dbReference type="PANTHER" id="PTHR43524">
    <property type="entry name" value="RADICAL SAM SUPERFAMILY PROTEIN"/>
    <property type="match status" value="1"/>
</dbReference>
<dbReference type="Proteomes" id="UP000008680">
    <property type="component" value="Chromosome"/>
</dbReference>
<dbReference type="GO" id="GO:0046872">
    <property type="term" value="F:metal ion binding"/>
    <property type="evidence" value="ECO:0007669"/>
    <property type="project" value="UniProtKB-KW"/>
</dbReference>
<proteinExistence type="predicted"/>
<dbReference type="GO" id="GO:0051536">
    <property type="term" value="F:iron-sulfur cluster binding"/>
    <property type="evidence" value="ECO:0007669"/>
    <property type="project" value="UniProtKB-KW"/>
</dbReference>
<feature type="domain" description="Radical SAM core" evidence="5">
    <location>
        <begin position="58"/>
        <end position="269"/>
    </location>
</feature>
<dbReference type="KEGG" id="mru:mru_0646"/>
<evidence type="ECO:0000259" key="5">
    <source>
        <dbReference type="PROSITE" id="PS51918"/>
    </source>
</evidence>
<dbReference type="GeneID" id="8770293"/>
<accession>D3E1T6</accession>
<evidence type="ECO:0000313" key="7">
    <source>
        <dbReference type="Proteomes" id="UP000008680"/>
    </source>
</evidence>
<keyword evidence="7" id="KW-1185">Reference proteome</keyword>
<sequence length="363" mass="40517">MDSKFNIQEYLANGVEVILKDAFKATLKNPKEGLYLAKFAKHARKASEIRREYSKKGQNIPVFLIASITSSCNLHCVGCYSRANNSCSDEAPLNQLSADDWEDIFKQARDIGISFIVLAGGEPMIREDVIKKASKFPEILFPIFTNGTMLNEDYLKLLDKNRNLVPILSIEGDEKLTDSRRGSGVYKQLMDSMETMKKKNIVFGASLTFTKGNISSLLSRDYIEKLHDLGCKVVFFIEYVPVNEETVDLAPSDSERELLLSELDELRSDYSDMLFLSFPGDEKESGGCLAAGRGFFHINSHGGAEPCPASPYSDINVCETSLLEALESNLFRSLRDGGLLLDDHEGGCVLFEHKEEVESLFDN</sequence>
<dbReference type="eggNOG" id="arCOG00940">
    <property type="taxonomic scope" value="Archaea"/>
</dbReference>